<gene>
    <name evidence="2" type="ORF">EVAR_36944_1</name>
</gene>
<feature type="compositionally biased region" description="Polar residues" evidence="1">
    <location>
        <begin position="8"/>
        <end position="18"/>
    </location>
</feature>
<organism evidence="2 3">
    <name type="scientific">Eumeta variegata</name>
    <name type="common">Bagworm moth</name>
    <name type="synonym">Eumeta japonica</name>
    <dbReference type="NCBI Taxonomy" id="151549"/>
    <lineage>
        <taxon>Eukaryota</taxon>
        <taxon>Metazoa</taxon>
        <taxon>Ecdysozoa</taxon>
        <taxon>Arthropoda</taxon>
        <taxon>Hexapoda</taxon>
        <taxon>Insecta</taxon>
        <taxon>Pterygota</taxon>
        <taxon>Neoptera</taxon>
        <taxon>Endopterygota</taxon>
        <taxon>Lepidoptera</taxon>
        <taxon>Glossata</taxon>
        <taxon>Ditrysia</taxon>
        <taxon>Tineoidea</taxon>
        <taxon>Psychidae</taxon>
        <taxon>Oiketicinae</taxon>
        <taxon>Eumeta</taxon>
    </lineage>
</organism>
<sequence>MNSRTHDLSNSQRSSTPQHHVAKRDARPAVFRVAQLRAREPLASRVRRSEICARPSRRRRRHNKKFRGARELTTPIAGELRGGIPFAIAFPLKVNPGQRSPVRVEVEVVALRLQRPFGGDSPECR</sequence>
<protein>
    <submittedName>
        <fullName evidence="2">Uncharacterized protein</fullName>
    </submittedName>
</protein>
<accession>A0A4C1W7S1</accession>
<evidence type="ECO:0000313" key="2">
    <source>
        <dbReference type="EMBL" id="GBP47121.1"/>
    </source>
</evidence>
<evidence type="ECO:0000256" key="1">
    <source>
        <dbReference type="SAM" id="MobiDB-lite"/>
    </source>
</evidence>
<name>A0A4C1W7S1_EUMVA</name>
<reference evidence="2 3" key="1">
    <citation type="journal article" date="2019" name="Commun. Biol.">
        <title>The bagworm genome reveals a unique fibroin gene that provides high tensile strength.</title>
        <authorList>
            <person name="Kono N."/>
            <person name="Nakamura H."/>
            <person name="Ohtoshi R."/>
            <person name="Tomita M."/>
            <person name="Numata K."/>
            <person name="Arakawa K."/>
        </authorList>
    </citation>
    <scope>NUCLEOTIDE SEQUENCE [LARGE SCALE GENOMIC DNA]</scope>
</reference>
<comment type="caution">
    <text evidence="2">The sequence shown here is derived from an EMBL/GenBank/DDBJ whole genome shotgun (WGS) entry which is preliminary data.</text>
</comment>
<dbReference type="Proteomes" id="UP000299102">
    <property type="component" value="Unassembled WGS sequence"/>
</dbReference>
<proteinExistence type="predicted"/>
<dbReference type="EMBL" id="BGZK01000496">
    <property type="protein sequence ID" value="GBP47121.1"/>
    <property type="molecule type" value="Genomic_DNA"/>
</dbReference>
<dbReference type="AlphaFoldDB" id="A0A4C1W7S1"/>
<feature type="region of interest" description="Disordered" evidence="1">
    <location>
        <begin position="1"/>
        <end position="28"/>
    </location>
</feature>
<keyword evidence="3" id="KW-1185">Reference proteome</keyword>
<evidence type="ECO:0000313" key="3">
    <source>
        <dbReference type="Proteomes" id="UP000299102"/>
    </source>
</evidence>